<organism evidence="1 2">
    <name type="scientific">Sistotremastrum niveocremeum HHB9708</name>
    <dbReference type="NCBI Taxonomy" id="1314777"/>
    <lineage>
        <taxon>Eukaryota</taxon>
        <taxon>Fungi</taxon>
        <taxon>Dikarya</taxon>
        <taxon>Basidiomycota</taxon>
        <taxon>Agaricomycotina</taxon>
        <taxon>Agaricomycetes</taxon>
        <taxon>Sistotremastrales</taxon>
        <taxon>Sistotremastraceae</taxon>
        <taxon>Sertulicium</taxon>
        <taxon>Sertulicium niveocremeum</taxon>
    </lineage>
</organism>
<dbReference type="SUPFAM" id="SSF48452">
    <property type="entry name" value="TPR-like"/>
    <property type="match status" value="1"/>
</dbReference>
<dbReference type="EMBL" id="KV419418">
    <property type="protein sequence ID" value="KZS90894.1"/>
    <property type="molecule type" value="Genomic_DNA"/>
</dbReference>
<evidence type="ECO:0000313" key="2">
    <source>
        <dbReference type="Proteomes" id="UP000076722"/>
    </source>
</evidence>
<keyword evidence="2" id="KW-1185">Reference proteome</keyword>
<sequence length="334" mass="36786">MSSVVNYVPILQDKRIPHLHGIWDLDGGKASSAQYHFLTVLSVLGRTNEGSTEFSASKSAIKAEALTQAARAMGLQSKFEEANEYLAQASQTLKELNEPMEIQTVRGRIALEEGRVIRFSGGRPSDAAVKFNAALTVLDGSSDLDYFVADALHMLALVAPTEEEKAEASNKALQIAEESANPRTRGWAWALLNNMAWDQVDAGKAELAVPLFKRAAEGRKNEYDLLVKDGESPAKEKALKAWRIGRWAYGHSLRLSGDAHAALEELKDLRASGHDGLYLREELAILLSARDDKKQTRQEASEHAKMALQLGLNESNFSGERVAEMRKIMIRGEN</sequence>
<gene>
    <name evidence="1" type="ORF">SISNIDRAFT_487913</name>
</gene>
<dbReference type="Proteomes" id="UP000076722">
    <property type="component" value="Unassembled WGS sequence"/>
</dbReference>
<reference evidence="1 2" key="1">
    <citation type="journal article" date="2016" name="Mol. Biol. Evol.">
        <title>Comparative Genomics of Early-Diverging Mushroom-Forming Fungi Provides Insights into the Origins of Lignocellulose Decay Capabilities.</title>
        <authorList>
            <person name="Nagy L.G."/>
            <person name="Riley R."/>
            <person name="Tritt A."/>
            <person name="Adam C."/>
            <person name="Daum C."/>
            <person name="Floudas D."/>
            <person name="Sun H."/>
            <person name="Yadav J.S."/>
            <person name="Pangilinan J."/>
            <person name="Larsson K.H."/>
            <person name="Matsuura K."/>
            <person name="Barry K."/>
            <person name="Labutti K."/>
            <person name="Kuo R."/>
            <person name="Ohm R.A."/>
            <person name="Bhattacharya S.S."/>
            <person name="Shirouzu T."/>
            <person name="Yoshinaga Y."/>
            <person name="Martin F.M."/>
            <person name="Grigoriev I.V."/>
            <person name="Hibbett D.S."/>
        </authorList>
    </citation>
    <scope>NUCLEOTIDE SEQUENCE [LARGE SCALE GENOMIC DNA]</scope>
    <source>
        <strain evidence="1 2">HHB9708</strain>
    </source>
</reference>
<dbReference type="Gene3D" id="1.25.40.10">
    <property type="entry name" value="Tetratricopeptide repeat domain"/>
    <property type="match status" value="1"/>
</dbReference>
<dbReference type="AlphaFoldDB" id="A0A164RUD8"/>
<dbReference type="InterPro" id="IPR011990">
    <property type="entry name" value="TPR-like_helical_dom_sf"/>
</dbReference>
<proteinExistence type="predicted"/>
<protein>
    <recommendedName>
        <fullName evidence="3">MalT-like TPR region domain-containing protein</fullName>
    </recommendedName>
</protein>
<name>A0A164RUD8_9AGAM</name>
<evidence type="ECO:0000313" key="1">
    <source>
        <dbReference type="EMBL" id="KZS90894.1"/>
    </source>
</evidence>
<accession>A0A164RUD8</accession>
<evidence type="ECO:0008006" key="3">
    <source>
        <dbReference type="Google" id="ProtNLM"/>
    </source>
</evidence>